<evidence type="ECO:0000256" key="12">
    <source>
        <dbReference type="RuleBase" id="RU000304"/>
    </source>
</evidence>
<dbReference type="InterPro" id="IPR000719">
    <property type="entry name" value="Prot_kinase_dom"/>
</dbReference>
<dbReference type="GO" id="GO:0005634">
    <property type="term" value="C:nucleus"/>
    <property type="evidence" value="ECO:0007669"/>
    <property type="project" value="TreeGrafter"/>
</dbReference>
<dbReference type="PROSITE" id="PS00107">
    <property type="entry name" value="PROTEIN_KINASE_ATP"/>
    <property type="match status" value="1"/>
</dbReference>
<comment type="catalytic activity">
    <reaction evidence="8">
        <text>L-seryl-[protein] + ATP = O-phospho-L-seryl-[protein] + ADP + H(+)</text>
        <dbReference type="Rhea" id="RHEA:17989"/>
        <dbReference type="Rhea" id="RHEA-COMP:9863"/>
        <dbReference type="Rhea" id="RHEA-COMP:11604"/>
        <dbReference type="ChEBI" id="CHEBI:15378"/>
        <dbReference type="ChEBI" id="CHEBI:29999"/>
        <dbReference type="ChEBI" id="CHEBI:30616"/>
        <dbReference type="ChEBI" id="CHEBI:83421"/>
        <dbReference type="ChEBI" id="CHEBI:456216"/>
        <dbReference type="EC" id="2.7.12.1"/>
    </reaction>
</comment>
<dbReference type="AlphaFoldDB" id="A0A899FXL3"/>
<dbReference type="Proteomes" id="UP000663699">
    <property type="component" value="Chromosome 5"/>
</dbReference>
<comment type="catalytic activity">
    <reaction evidence="10">
        <text>L-tyrosyl-[protein] + ATP = O-phospho-L-tyrosyl-[protein] + ADP + H(+)</text>
        <dbReference type="Rhea" id="RHEA:10596"/>
        <dbReference type="Rhea" id="RHEA-COMP:10136"/>
        <dbReference type="Rhea" id="RHEA-COMP:20101"/>
        <dbReference type="ChEBI" id="CHEBI:15378"/>
        <dbReference type="ChEBI" id="CHEBI:30616"/>
        <dbReference type="ChEBI" id="CHEBI:46858"/>
        <dbReference type="ChEBI" id="CHEBI:61978"/>
        <dbReference type="ChEBI" id="CHEBI:456216"/>
        <dbReference type="EC" id="2.7.12.1"/>
    </reaction>
</comment>
<gene>
    <name evidence="14" type="ORF">MERGE_002513</name>
</gene>
<keyword evidence="3" id="KW-0808">Transferase</keyword>
<dbReference type="SMART" id="SM00220">
    <property type="entry name" value="S_TKc"/>
    <property type="match status" value="1"/>
</dbReference>
<evidence type="ECO:0000259" key="13">
    <source>
        <dbReference type="PROSITE" id="PS50011"/>
    </source>
</evidence>
<evidence type="ECO:0000256" key="6">
    <source>
        <dbReference type="ARBA" id="ARBA00022840"/>
    </source>
</evidence>
<evidence type="ECO:0000256" key="5">
    <source>
        <dbReference type="ARBA" id="ARBA00022777"/>
    </source>
</evidence>
<name>A0A899FXL3_9ASCO</name>
<dbReference type="InterPro" id="IPR051175">
    <property type="entry name" value="CLK_kinases"/>
</dbReference>
<dbReference type="Gene3D" id="3.30.200.20">
    <property type="entry name" value="Phosphorylase Kinase, domain 1"/>
    <property type="match status" value="1"/>
</dbReference>
<dbReference type="InterPro" id="IPR011009">
    <property type="entry name" value="Kinase-like_dom_sf"/>
</dbReference>
<keyword evidence="6 11" id="KW-0067">ATP-binding</keyword>
<dbReference type="GO" id="GO:0004674">
    <property type="term" value="F:protein serine/threonine kinase activity"/>
    <property type="evidence" value="ECO:0007669"/>
    <property type="project" value="UniProtKB-KW"/>
</dbReference>
<dbReference type="EMBL" id="CP054536">
    <property type="protein sequence ID" value="QSL65206.1"/>
    <property type="molecule type" value="Genomic_DNA"/>
</dbReference>
<dbReference type="EC" id="2.7.12.1" evidence="1"/>
<evidence type="ECO:0000256" key="1">
    <source>
        <dbReference type="ARBA" id="ARBA00013203"/>
    </source>
</evidence>
<evidence type="ECO:0000313" key="15">
    <source>
        <dbReference type="Proteomes" id="UP000663699"/>
    </source>
</evidence>
<dbReference type="CDD" id="cd14134">
    <property type="entry name" value="PKc_CLK"/>
    <property type="match status" value="1"/>
</dbReference>
<evidence type="ECO:0000256" key="8">
    <source>
        <dbReference type="ARBA" id="ARBA00049003"/>
    </source>
</evidence>
<evidence type="ECO:0000256" key="10">
    <source>
        <dbReference type="ARBA" id="ARBA00051680"/>
    </source>
</evidence>
<proteinExistence type="inferred from homology"/>
<evidence type="ECO:0000256" key="3">
    <source>
        <dbReference type="ARBA" id="ARBA00022679"/>
    </source>
</evidence>
<dbReference type="OrthoDB" id="283111at2759"/>
<accession>A0A899FXL3</accession>
<dbReference type="PROSITE" id="PS00108">
    <property type="entry name" value="PROTEIN_KINASE_ST"/>
    <property type="match status" value="1"/>
</dbReference>
<dbReference type="GO" id="GO:0004712">
    <property type="term" value="F:protein serine/threonine/tyrosine kinase activity"/>
    <property type="evidence" value="ECO:0007669"/>
    <property type="project" value="UniProtKB-EC"/>
</dbReference>
<evidence type="ECO:0000256" key="9">
    <source>
        <dbReference type="ARBA" id="ARBA00049308"/>
    </source>
</evidence>
<evidence type="ECO:0000313" key="14">
    <source>
        <dbReference type="EMBL" id="QSL65206.1"/>
    </source>
</evidence>
<dbReference type="GO" id="GO:0005524">
    <property type="term" value="F:ATP binding"/>
    <property type="evidence" value="ECO:0007669"/>
    <property type="project" value="UniProtKB-UniRule"/>
</dbReference>
<evidence type="ECO:0000256" key="11">
    <source>
        <dbReference type="PROSITE-ProRule" id="PRU10141"/>
    </source>
</evidence>
<keyword evidence="15" id="KW-1185">Reference proteome</keyword>
<protein>
    <recommendedName>
        <fullName evidence="1">dual-specificity kinase</fullName>
        <ecNumber evidence="1">2.7.12.1</ecNumber>
    </recommendedName>
</protein>
<evidence type="ECO:0000256" key="4">
    <source>
        <dbReference type="ARBA" id="ARBA00022741"/>
    </source>
</evidence>
<dbReference type="PROSITE" id="PS50011">
    <property type="entry name" value="PROTEIN_KINASE_DOM"/>
    <property type="match status" value="1"/>
</dbReference>
<dbReference type="GO" id="GO:0043484">
    <property type="term" value="P:regulation of RNA splicing"/>
    <property type="evidence" value="ECO:0007669"/>
    <property type="project" value="TreeGrafter"/>
</dbReference>
<keyword evidence="4 11" id="KW-0547">Nucleotide-binding</keyword>
<dbReference type="PANTHER" id="PTHR45646:SF11">
    <property type="entry name" value="SERINE_THREONINE-PROTEIN KINASE DOA"/>
    <property type="match status" value="1"/>
</dbReference>
<keyword evidence="5" id="KW-0418">Kinase</keyword>
<dbReference type="SUPFAM" id="SSF56112">
    <property type="entry name" value="Protein kinase-like (PK-like)"/>
    <property type="match status" value="1"/>
</dbReference>
<evidence type="ECO:0000256" key="7">
    <source>
        <dbReference type="ARBA" id="ARBA00037966"/>
    </source>
</evidence>
<dbReference type="InterPro" id="IPR017441">
    <property type="entry name" value="Protein_kinase_ATP_BS"/>
</dbReference>
<comment type="catalytic activity">
    <reaction evidence="9">
        <text>L-threonyl-[protein] + ATP = O-phospho-L-threonyl-[protein] + ADP + H(+)</text>
        <dbReference type="Rhea" id="RHEA:46608"/>
        <dbReference type="Rhea" id="RHEA-COMP:11060"/>
        <dbReference type="Rhea" id="RHEA-COMP:11605"/>
        <dbReference type="ChEBI" id="CHEBI:15378"/>
        <dbReference type="ChEBI" id="CHEBI:30013"/>
        <dbReference type="ChEBI" id="CHEBI:30616"/>
        <dbReference type="ChEBI" id="CHEBI:61977"/>
        <dbReference type="ChEBI" id="CHEBI:456216"/>
        <dbReference type="EC" id="2.7.12.1"/>
    </reaction>
</comment>
<dbReference type="InterPro" id="IPR008271">
    <property type="entry name" value="Ser/Thr_kinase_AS"/>
</dbReference>
<evidence type="ECO:0000256" key="2">
    <source>
        <dbReference type="ARBA" id="ARBA00022527"/>
    </source>
</evidence>
<sequence length="447" mass="51593">MIGEVPAGYGLADSKVAAYGYPGFFTRPPVLYQPTYPRLAPAEMIRRGLTERVPPWLDEGSVSLLSQETMPKKQTLKNKEVYVKLIKDLYPTDGVKFDDDDGHYIVIPNSDLTPRYRIIKVLGQGTFGKVIQCYDRLKRDYCAIKVIRSIQKYRDASMIELRVLRTISENDPENSRKCIHMRDCFDYRNHICIVMGLLGMSVFDFLKNNSFIPFPLSHIQHFAHQLFTSVAFLHDLNLIHTDLKPENILLVHAGFHTVPYTKKLGVKVRRLLNNTEIRLIDFGSATFENEYHSSVVSTRHYRAPEIILGMGWSYPCDIWSIGCILIEFFTGEALFQTHDNLEHLSMMEIICGKMEPKLIRQSSKSAQKYFRHSGKLDYPNKDTSPSSRKFVKTMRSLKEIIPSTSPLKIHFLDLLTKIFIYDPNRRITAKEALSHPYFFTPVREDDI</sequence>
<dbReference type="Gene3D" id="1.10.510.10">
    <property type="entry name" value="Transferase(Phosphotransferase) domain 1"/>
    <property type="match status" value="1"/>
</dbReference>
<comment type="similarity">
    <text evidence="7">Belongs to the protein kinase superfamily. CMGC Ser/Thr protein kinase family. Lammer subfamily.</text>
</comment>
<reference evidence="14" key="1">
    <citation type="submission" date="2020-06" db="EMBL/GenBank/DDBJ databases">
        <title>Genomes of multiple members of Pneumocystis genus reveal paths to human pathogen Pneumocystis jirovecii.</title>
        <authorList>
            <person name="Cisse O.H."/>
            <person name="Ma L."/>
            <person name="Dekker J."/>
            <person name="Khil P."/>
            <person name="Jo J."/>
            <person name="Brenchley J."/>
            <person name="Blair R."/>
            <person name="Pahar B."/>
            <person name="Chabe M."/>
            <person name="Van Rompay K.A."/>
            <person name="Keesler R."/>
            <person name="Sukura A."/>
            <person name="Hirsch V."/>
            <person name="Kutty G."/>
            <person name="Liu Y."/>
            <person name="Peng L."/>
            <person name="Chen J."/>
            <person name="Song J."/>
            <person name="Weissenbacher-Lang C."/>
            <person name="Xu J."/>
            <person name="Upham N.S."/>
            <person name="Stajich J.E."/>
            <person name="Cuomo C.A."/>
            <person name="Cushion M.T."/>
            <person name="Kovacs J.A."/>
        </authorList>
    </citation>
    <scope>NUCLEOTIDE SEQUENCE</scope>
    <source>
        <strain evidence="14">2A</strain>
    </source>
</reference>
<keyword evidence="2 12" id="KW-0723">Serine/threonine-protein kinase</keyword>
<dbReference type="FunFam" id="1.10.510.10:FF:000612">
    <property type="entry name" value="Serine/threonine-protein kinase AFC2"/>
    <property type="match status" value="1"/>
</dbReference>
<feature type="domain" description="Protein kinase" evidence="13">
    <location>
        <begin position="116"/>
        <end position="438"/>
    </location>
</feature>
<organism evidence="14 15">
    <name type="scientific">Pneumocystis wakefieldiae</name>
    <dbReference type="NCBI Taxonomy" id="38082"/>
    <lineage>
        <taxon>Eukaryota</taxon>
        <taxon>Fungi</taxon>
        <taxon>Dikarya</taxon>
        <taxon>Ascomycota</taxon>
        <taxon>Taphrinomycotina</taxon>
        <taxon>Pneumocystomycetes</taxon>
        <taxon>Pneumocystaceae</taxon>
        <taxon>Pneumocystis</taxon>
    </lineage>
</organism>
<feature type="binding site" evidence="11">
    <location>
        <position position="145"/>
    </location>
    <ligand>
        <name>ATP</name>
        <dbReference type="ChEBI" id="CHEBI:30616"/>
    </ligand>
</feature>
<dbReference type="Pfam" id="PF00069">
    <property type="entry name" value="Pkinase"/>
    <property type="match status" value="1"/>
</dbReference>
<dbReference type="PANTHER" id="PTHR45646">
    <property type="entry name" value="SERINE/THREONINE-PROTEIN KINASE DOA-RELATED"/>
    <property type="match status" value="1"/>
</dbReference>